<accession>A0ABT9PC25</accession>
<feature type="domain" description="Peptidase S9 prolyl oligopeptidase catalytic" evidence="6">
    <location>
        <begin position="486"/>
        <end position="691"/>
    </location>
</feature>
<name>A0ABT9PC25_9ACTN</name>
<organism evidence="8 9">
    <name type="scientific">Kineosporia succinea</name>
    <dbReference type="NCBI Taxonomy" id="84632"/>
    <lineage>
        <taxon>Bacteria</taxon>
        <taxon>Bacillati</taxon>
        <taxon>Actinomycetota</taxon>
        <taxon>Actinomycetes</taxon>
        <taxon>Kineosporiales</taxon>
        <taxon>Kineosporiaceae</taxon>
        <taxon>Kineosporia</taxon>
    </lineage>
</organism>
<proteinExistence type="predicted"/>
<dbReference type="Gene3D" id="2.130.10.120">
    <property type="entry name" value="Prolyl oligopeptidase, N-terminal domain"/>
    <property type="match status" value="1"/>
</dbReference>
<dbReference type="InterPro" id="IPR001375">
    <property type="entry name" value="Peptidase_S9_cat"/>
</dbReference>
<dbReference type="RefSeq" id="WP_307248845.1">
    <property type="nucleotide sequence ID" value="NZ_JAUSQZ010000001.1"/>
</dbReference>
<evidence type="ECO:0000256" key="2">
    <source>
        <dbReference type="ARBA" id="ARBA00011897"/>
    </source>
</evidence>
<dbReference type="InterPro" id="IPR023302">
    <property type="entry name" value="Pept_S9A_N"/>
</dbReference>
<dbReference type="Pfam" id="PF02897">
    <property type="entry name" value="Peptidase_S9_N"/>
    <property type="match status" value="1"/>
</dbReference>
<evidence type="ECO:0000259" key="6">
    <source>
        <dbReference type="Pfam" id="PF00326"/>
    </source>
</evidence>
<evidence type="ECO:0000256" key="3">
    <source>
        <dbReference type="ARBA" id="ARBA00022670"/>
    </source>
</evidence>
<dbReference type="SUPFAM" id="SSF50993">
    <property type="entry name" value="Peptidase/esterase 'gauge' domain"/>
    <property type="match status" value="1"/>
</dbReference>
<dbReference type="PANTHER" id="PTHR42881">
    <property type="entry name" value="PROLYL ENDOPEPTIDASE"/>
    <property type="match status" value="1"/>
</dbReference>
<keyword evidence="5" id="KW-0720">Serine protease</keyword>
<evidence type="ECO:0000256" key="5">
    <source>
        <dbReference type="ARBA" id="ARBA00022825"/>
    </source>
</evidence>
<evidence type="ECO:0000256" key="1">
    <source>
        <dbReference type="ARBA" id="ARBA00001070"/>
    </source>
</evidence>
<feature type="domain" description="Peptidase S9A N-terminal" evidence="7">
    <location>
        <begin position="34"/>
        <end position="415"/>
    </location>
</feature>
<evidence type="ECO:0000313" key="9">
    <source>
        <dbReference type="Proteomes" id="UP001235712"/>
    </source>
</evidence>
<protein>
    <recommendedName>
        <fullName evidence="2">prolyl oligopeptidase</fullName>
        <ecNumber evidence="2">3.4.21.26</ecNumber>
    </recommendedName>
</protein>
<keyword evidence="3" id="KW-0645">Protease</keyword>
<dbReference type="Pfam" id="PF00326">
    <property type="entry name" value="Peptidase_S9"/>
    <property type="match status" value="1"/>
</dbReference>
<dbReference type="InterPro" id="IPR029058">
    <property type="entry name" value="AB_hydrolase_fold"/>
</dbReference>
<dbReference type="PANTHER" id="PTHR42881:SF2">
    <property type="entry name" value="PROLYL ENDOPEPTIDASE"/>
    <property type="match status" value="1"/>
</dbReference>
<dbReference type="GO" id="GO:0004252">
    <property type="term" value="F:serine-type endopeptidase activity"/>
    <property type="evidence" value="ECO:0007669"/>
    <property type="project" value="UniProtKB-EC"/>
</dbReference>
<dbReference type="EMBL" id="JAUSQZ010000001">
    <property type="protein sequence ID" value="MDP9830042.1"/>
    <property type="molecule type" value="Genomic_DNA"/>
</dbReference>
<keyword evidence="9" id="KW-1185">Reference proteome</keyword>
<sequence length="705" mass="75823">MPAIDRATPRENLAVETRGAPGTTPETGPWAAPETTVRRLHGRPVADPYGWLDDPHDPRTVAWLEQQDAWARTQLDRTGESGRFRHLLRQATHFDHYGAPSGPSGHLFALRRPADGDHEELVTIDATGERVLLDPRHQHPHASIASWSASRDGTRVSVNTVLTGEPDGTLHVIDAATGAHLDHSPARAVPTPAVWGPDSTWLVHVRRTGSGPVRVVRHRVGHDWHSDLDLLGHPLAASDQVELALSPGGDLLVVSVADGVSAENRLLLVPLGQDGTAPGHPWPADFGAGGWSAAWPLDGRRLIVLTDAQADRGQLLSVELEPAAEGWTSTCTVLVPEPDGEVLAGFAVLRDELLVLSSRDDEAVLTRHDRWGKPLAPVPLPGAGLVSEFTGAADPDPRQAWITYSDRATPETVLTYGDGHLRHWRGGTGLAVPPTETVRETFTASDGATVPLIITRPVGVADGARPPTILQAYGAFGVPQTPEYYAAAAVWAQSGGQFVTVGVRGGGEYGEEWHRAGRREHKGRSIDDFTEAAARFQHRPPGALGFSAGGLLVAAAAVRRPDLFGAIACAAAPLDMTRFEDSGFGDRWVDEFGSVSDPEQLSWLLTYSPYHRAVTDKLYPAALFLSLSQDERVDPLHARKMCAVLQNANDRTDPSRAVVLRRDLPGDHALRDRSHRLSLFAEMLGFLSSRIGPAAAGSAEGHVHS</sequence>
<dbReference type="Gene3D" id="3.40.50.1820">
    <property type="entry name" value="alpha/beta hydrolase"/>
    <property type="match status" value="1"/>
</dbReference>
<keyword evidence="4 8" id="KW-0378">Hydrolase</keyword>
<dbReference type="InterPro" id="IPR051167">
    <property type="entry name" value="Prolyl_oligopep/macrocyclase"/>
</dbReference>
<evidence type="ECO:0000256" key="4">
    <source>
        <dbReference type="ARBA" id="ARBA00022801"/>
    </source>
</evidence>
<dbReference type="PRINTS" id="PR00862">
    <property type="entry name" value="PROLIGOPTASE"/>
</dbReference>
<dbReference type="InterPro" id="IPR002470">
    <property type="entry name" value="Peptidase_S9A"/>
</dbReference>
<dbReference type="Proteomes" id="UP001235712">
    <property type="component" value="Unassembled WGS sequence"/>
</dbReference>
<comment type="catalytic activity">
    <reaction evidence="1">
        <text>Hydrolysis of Pro-|-Xaa &gt;&gt; Ala-|-Xaa in oligopeptides.</text>
        <dbReference type="EC" id="3.4.21.26"/>
    </reaction>
</comment>
<dbReference type="SUPFAM" id="SSF53474">
    <property type="entry name" value="alpha/beta-Hydrolases"/>
    <property type="match status" value="1"/>
</dbReference>
<comment type="caution">
    <text evidence="8">The sequence shown here is derived from an EMBL/GenBank/DDBJ whole genome shotgun (WGS) entry which is preliminary data.</text>
</comment>
<evidence type="ECO:0000313" key="8">
    <source>
        <dbReference type="EMBL" id="MDP9830042.1"/>
    </source>
</evidence>
<reference evidence="8 9" key="1">
    <citation type="submission" date="2023-07" db="EMBL/GenBank/DDBJ databases">
        <title>Sequencing the genomes of 1000 actinobacteria strains.</title>
        <authorList>
            <person name="Klenk H.-P."/>
        </authorList>
    </citation>
    <scope>NUCLEOTIDE SEQUENCE [LARGE SCALE GENOMIC DNA]</scope>
    <source>
        <strain evidence="8 9">DSM 44388</strain>
    </source>
</reference>
<gene>
    <name evidence="8" type="ORF">J2S57_005791</name>
</gene>
<dbReference type="EC" id="3.4.21.26" evidence="2"/>
<evidence type="ECO:0000259" key="7">
    <source>
        <dbReference type="Pfam" id="PF02897"/>
    </source>
</evidence>